<dbReference type="EMBL" id="AP011532">
    <property type="protein sequence ID" value="BAI62116.1"/>
    <property type="molecule type" value="Genomic_DNA"/>
</dbReference>
<proteinExistence type="predicted"/>
<evidence type="ECO:0000313" key="2">
    <source>
        <dbReference type="EMBL" id="BAI62116.1"/>
    </source>
</evidence>
<sequence length="180" mass="20675">MTGLSNAEASLLGLLSEGPMYPYQIEQEVECRSMRDWTELSMSAIYKLLISLEGRGFVRRTNEVSAQNRLRKRYEITDEGTAALCKTLEALLSVPQHTLWQVDIGTYNCDLLPKKTVLRSLKKYRKSLEDGIKCYEELHKYLEDCGCPAHRFGIATRNIFLLKGEIAWVDSYMKDLGRKE</sequence>
<dbReference type="eggNOG" id="arCOG00002">
    <property type="taxonomic scope" value="Archaea"/>
</dbReference>
<gene>
    <name evidence="2" type="ordered locus">MCP_2044</name>
</gene>
<dbReference type="SUPFAM" id="SSF46785">
    <property type="entry name" value="Winged helix' DNA-binding domain"/>
    <property type="match status" value="1"/>
</dbReference>
<organism evidence="2 3">
    <name type="scientific">Methanocella paludicola (strain DSM 17711 / JCM 13418 / NBRC 101707 / SANAE)</name>
    <dbReference type="NCBI Taxonomy" id="304371"/>
    <lineage>
        <taxon>Archaea</taxon>
        <taxon>Methanobacteriati</taxon>
        <taxon>Methanobacteriota</taxon>
        <taxon>Stenosarchaea group</taxon>
        <taxon>Methanomicrobia</taxon>
        <taxon>Methanocellales</taxon>
        <taxon>Methanocellaceae</taxon>
        <taxon>Methanocella</taxon>
    </lineage>
</organism>
<keyword evidence="3" id="KW-1185">Reference proteome</keyword>
<dbReference type="RefSeq" id="WP_012900790.1">
    <property type="nucleotide sequence ID" value="NC_013665.1"/>
</dbReference>
<dbReference type="OrthoDB" id="56053at2157"/>
<reference evidence="3" key="3">
    <citation type="journal article" date="2011" name="PLoS ONE">
        <title>Genome sequence of a mesophilic hydrogenotrophic methanogen Methanocella paludicola, the first cultivated representative of the order Methanocellales.</title>
        <authorList>
            <person name="Sakai S."/>
            <person name="Takaki Y."/>
            <person name="Shimamura S."/>
            <person name="Sekine M."/>
            <person name="Tajima T."/>
            <person name="Kosugi H."/>
            <person name="Ichikawa N."/>
            <person name="Tasumi E."/>
            <person name="Hiraki A.T."/>
            <person name="Shimizu A."/>
            <person name="Kato Y."/>
            <person name="Nishiko R."/>
            <person name="Mori K."/>
            <person name="Fujita N."/>
            <person name="Imachi H."/>
            <person name="Takai K."/>
        </authorList>
    </citation>
    <scope>NUCLEOTIDE SEQUENCE [LARGE SCALE GENOMIC DNA]</scope>
    <source>
        <strain evidence="3">DSM 17711 / JCM 13418 / NBRC 101707 / SANAE</strain>
    </source>
</reference>
<dbReference type="InterPro" id="IPR005149">
    <property type="entry name" value="Tscrpt_reg_PadR_N"/>
</dbReference>
<dbReference type="InParanoid" id="D1Z094"/>
<protein>
    <submittedName>
        <fullName evidence="2">PadR-like family transcriptional regulator</fullName>
    </submittedName>
</protein>
<dbReference type="InterPro" id="IPR036390">
    <property type="entry name" value="WH_DNA-bd_sf"/>
</dbReference>
<reference evidence="2 3" key="1">
    <citation type="journal article" date="2007" name="Appl. Environ. Microbiol.">
        <title>Isolation of key methanogens for global methane emission from rice paddy fields: a novel isolate affiliated with the clone cluster rice cluster I.</title>
        <authorList>
            <person name="Sakai S."/>
            <person name="Imachi H."/>
            <person name="Sekiguchi Y."/>
            <person name="Ohashi A."/>
            <person name="Harada H."/>
            <person name="Kamagata Y."/>
        </authorList>
    </citation>
    <scope>NUCLEOTIDE SEQUENCE [LARGE SCALE GENOMIC DNA]</scope>
    <source>
        <strain evidence="3">DSM 17711 / JCM 13418 / NBRC 101707 / SANAE</strain>
    </source>
</reference>
<dbReference type="STRING" id="304371.MCP_2044"/>
<dbReference type="Gene3D" id="1.10.10.10">
    <property type="entry name" value="Winged helix-like DNA-binding domain superfamily/Winged helix DNA-binding domain"/>
    <property type="match status" value="1"/>
</dbReference>
<dbReference type="GeneID" id="8681902"/>
<accession>D1Z094</accession>
<evidence type="ECO:0000313" key="3">
    <source>
        <dbReference type="Proteomes" id="UP000001882"/>
    </source>
</evidence>
<dbReference type="PANTHER" id="PTHR43252:SF7">
    <property type="entry name" value="TRANSCRIPTIONAL REGULATOR YQJI"/>
    <property type="match status" value="1"/>
</dbReference>
<dbReference type="AlphaFoldDB" id="D1Z094"/>
<feature type="domain" description="Transcription regulator PadR N-terminal" evidence="1">
    <location>
        <begin position="11"/>
        <end position="84"/>
    </location>
</feature>
<dbReference type="KEGG" id="mpd:MCP_2044"/>
<dbReference type="Pfam" id="PF03551">
    <property type="entry name" value="PadR"/>
    <property type="match status" value="1"/>
</dbReference>
<dbReference type="Proteomes" id="UP000001882">
    <property type="component" value="Chromosome"/>
</dbReference>
<evidence type="ECO:0000259" key="1">
    <source>
        <dbReference type="Pfam" id="PF03551"/>
    </source>
</evidence>
<reference evidence="2 3" key="2">
    <citation type="journal article" date="2008" name="Int. J. Syst. Evol. Microbiol.">
        <title>Methanocella paludicola gen. nov., sp. nov., a methane-producing archaeon, the first isolate of the lineage 'Rice Cluster I', and proposal of the new archaeal order Methanocellales ord. nov.</title>
        <authorList>
            <person name="Sakai S."/>
            <person name="Imachi H."/>
            <person name="Hanada S."/>
            <person name="Ohashi A."/>
            <person name="Harada H."/>
            <person name="Kamagata Y."/>
        </authorList>
    </citation>
    <scope>NUCLEOTIDE SEQUENCE [LARGE SCALE GENOMIC DNA]</scope>
    <source>
        <strain evidence="3">DSM 17711 / JCM 13418 / NBRC 101707 / SANAE</strain>
    </source>
</reference>
<dbReference type="PANTHER" id="PTHR43252">
    <property type="entry name" value="TRANSCRIPTIONAL REGULATOR YQJI"/>
    <property type="match status" value="1"/>
</dbReference>
<dbReference type="InterPro" id="IPR036388">
    <property type="entry name" value="WH-like_DNA-bd_sf"/>
</dbReference>
<name>D1Z094_METPS</name>